<organism evidence="16 17">
    <name type="scientific">Paenibacillus arenosi</name>
    <dbReference type="NCBI Taxonomy" id="2774142"/>
    <lineage>
        <taxon>Bacteria</taxon>
        <taxon>Bacillati</taxon>
        <taxon>Bacillota</taxon>
        <taxon>Bacilli</taxon>
        <taxon>Bacillales</taxon>
        <taxon>Paenibacillaceae</taxon>
        <taxon>Paenibacillus</taxon>
    </lineage>
</organism>
<evidence type="ECO:0000256" key="9">
    <source>
        <dbReference type="ARBA" id="ARBA00023098"/>
    </source>
</evidence>
<evidence type="ECO:0000256" key="6">
    <source>
        <dbReference type="ARBA" id="ARBA00022679"/>
    </source>
</evidence>
<keyword evidence="6 14" id="KW-0808">Transferase</keyword>
<dbReference type="PANTHER" id="PTHR14269">
    <property type="entry name" value="CDP-DIACYLGLYCEROL--GLYCEROL-3-PHOSPHATE 3-PHOSPHATIDYLTRANSFERASE-RELATED"/>
    <property type="match status" value="1"/>
</dbReference>
<dbReference type="RefSeq" id="WP_192024594.1">
    <property type="nucleotide sequence ID" value="NZ_JACYTN010000003.1"/>
</dbReference>
<comment type="caution">
    <text evidence="16">The sequence shown here is derived from an EMBL/GenBank/DDBJ whole genome shotgun (WGS) entry which is preliminary data.</text>
</comment>
<keyword evidence="7 15" id="KW-0812">Transmembrane</keyword>
<dbReference type="PANTHER" id="PTHR14269:SF11">
    <property type="entry name" value="CDP-DIACYLGLYCEROL--GLYCEROL-3-PHOSPHATE 3-PHOSPHATIDYLTRANSFERASE"/>
    <property type="match status" value="1"/>
</dbReference>
<dbReference type="PROSITE" id="PS00379">
    <property type="entry name" value="CDP_ALCOHOL_P_TRANSF"/>
    <property type="match status" value="1"/>
</dbReference>
<keyword evidence="5" id="KW-0444">Lipid biosynthesis</keyword>
<evidence type="ECO:0000313" key="16">
    <source>
        <dbReference type="EMBL" id="MBD8498229.1"/>
    </source>
</evidence>
<comment type="similarity">
    <text evidence="4 14">Belongs to the CDP-alcohol phosphatidyltransferase class-I family.</text>
</comment>
<feature type="transmembrane region" description="Helical" evidence="15">
    <location>
        <begin position="143"/>
        <end position="160"/>
    </location>
</feature>
<evidence type="ECO:0000256" key="3">
    <source>
        <dbReference type="ARBA" id="ARBA00005189"/>
    </source>
</evidence>
<evidence type="ECO:0000256" key="2">
    <source>
        <dbReference type="ARBA" id="ARBA00004141"/>
    </source>
</evidence>
<gene>
    <name evidence="16" type="ORF">IFO66_07890</name>
</gene>
<keyword evidence="12" id="KW-1208">Phospholipid metabolism</keyword>
<dbReference type="EMBL" id="JACYTN010000003">
    <property type="protein sequence ID" value="MBD8498229.1"/>
    <property type="molecule type" value="Genomic_DNA"/>
</dbReference>
<feature type="transmembrane region" description="Helical" evidence="15">
    <location>
        <begin position="7"/>
        <end position="25"/>
    </location>
</feature>
<dbReference type="Gene3D" id="1.20.120.1760">
    <property type="match status" value="1"/>
</dbReference>
<evidence type="ECO:0000256" key="14">
    <source>
        <dbReference type="RuleBase" id="RU003750"/>
    </source>
</evidence>
<keyword evidence="9" id="KW-0443">Lipid metabolism</keyword>
<comment type="function">
    <text evidence="1">This protein catalyzes the committed step to the synthesis of the acidic phospholipids.</text>
</comment>
<dbReference type="Pfam" id="PF01066">
    <property type="entry name" value="CDP-OH_P_transf"/>
    <property type="match status" value="1"/>
</dbReference>
<dbReference type="InterPro" id="IPR004570">
    <property type="entry name" value="Phosphatidylglycerol_P_synth"/>
</dbReference>
<comment type="subcellular location">
    <subcellularLocation>
        <location evidence="2">Membrane</location>
        <topology evidence="2">Multi-pass membrane protein</topology>
    </subcellularLocation>
</comment>
<evidence type="ECO:0000313" key="17">
    <source>
        <dbReference type="Proteomes" id="UP000634529"/>
    </source>
</evidence>
<evidence type="ECO:0000256" key="15">
    <source>
        <dbReference type="SAM" id="Phobius"/>
    </source>
</evidence>
<evidence type="ECO:0000256" key="4">
    <source>
        <dbReference type="ARBA" id="ARBA00010441"/>
    </source>
</evidence>
<dbReference type="InterPro" id="IPR048254">
    <property type="entry name" value="CDP_ALCOHOL_P_TRANSF_CS"/>
</dbReference>
<evidence type="ECO:0000256" key="13">
    <source>
        <dbReference type="ARBA" id="ARBA00033018"/>
    </source>
</evidence>
<feature type="transmembrane region" description="Helical" evidence="15">
    <location>
        <begin position="119"/>
        <end position="137"/>
    </location>
</feature>
<dbReference type="Proteomes" id="UP000634529">
    <property type="component" value="Unassembled WGS sequence"/>
</dbReference>
<dbReference type="InterPro" id="IPR050324">
    <property type="entry name" value="CDP-alcohol_PTase-I"/>
</dbReference>
<proteinExistence type="inferred from homology"/>
<dbReference type="InterPro" id="IPR000462">
    <property type="entry name" value="CDP-OH_P_trans"/>
</dbReference>
<comment type="pathway">
    <text evidence="3">Lipid metabolism.</text>
</comment>
<feature type="transmembrane region" description="Helical" evidence="15">
    <location>
        <begin position="85"/>
        <end position="107"/>
    </location>
</feature>
<evidence type="ECO:0000256" key="1">
    <source>
        <dbReference type="ARBA" id="ARBA00003973"/>
    </source>
</evidence>
<sequence>MNVPNFLTAIRFVLIPVYLMLFFVGERYIAFVVWLFAGLTDVLDGYLARKRNEITFVGKMLDPLADKLMILAVMFSLLWSKDMPIAAVAAMLVRDGGMILGSLWFYLRGKKTLAANTMGKLTTVLLYAAIVMIYFQWQYAVTVLWIVIGFSYLTSLLYVIQIIRVNSQTKDVVH</sequence>
<evidence type="ECO:0000256" key="7">
    <source>
        <dbReference type="ARBA" id="ARBA00022692"/>
    </source>
</evidence>
<name>A0ABR9AX55_9BACL</name>
<evidence type="ECO:0000256" key="8">
    <source>
        <dbReference type="ARBA" id="ARBA00022989"/>
    </source>
</evidence>
<keyword evidence="17" id="KW-1185">Reference proteome</keyword>
<keyword evidence="8 15" id="KW-1133">Transmembrane helix</keyword>
<evidence type="ECO:0000256" key="5">
    <source>
        <dbReference type="ARBA" id="ARBA00022516"/>
    </source>
</evidence>
<reference evidence="16 17" key="1">
    <citation type="submission" date="2020-09" db="EMBL/GenBank/DDBJ databases">
        <title>Paenibacillus sp. CAU 1523 isolated from sand of Haeundae Beach.</title>
        <authorList>
            <person name="Kim W."/>
        </authorList>
    </citation>
    <scope>NUCLEOTIDE SEQUENCE [LARGE SCALE GENOMIC DNA]</scope>
    <source>
        <strain evidence="16 17">CAU 1523</strain>
    </source>
</reference>
<evidence type="ECO:0000256" key="11">
    <source>
        <dbReference type="ARBA" id="ARBA00023209"/>
    </source>
</evidence>
<evidence type="ECO:0000256" key="12">
    <source>
        <dbReference type="ARBA" id="ARBA00023264"/>
    </source>
</evidence>
<dbReference type="InterPro" id="IPR043130">
    <property type="entry name" value="CDP-OH_PTrfase_TM_dom"/>
</dbReference>
<accession>A0ABR9AX55</accession>
<keyword evidence="10 15" id="KW-0472">Membrane</keyword>
<evidence type="ECO:0000256" key="10">
    <source>
        <dbReference type="ARBA" id="ARBA00023136"/>
    </source>
</evidence>
<dbReference type="PIRSF" id="PIRSF000847">
    <property type="entry name" value="Phos_ph_gly_syn"/>
    <property type="match status" value="1"/>
</dbReference>
<keyword evidence="11" id="KW-0594">Phospholipid biosynthesis</keyword>
<protein>
    <recommendedName>
        <fullName evidence="13">Phosphatidylglycerophosphate synthase</fullName>
    </recommendedName>
</protein>